<keyword evidence="3" id="KW-1185">Reference proteome</keyword>
<dbReference type="NCBIfam" id="TIGR02619">
    <property type="entry name" value="putative CRISPR-associated protein, APE2256 family"/>
    <property type="match status" value="1"/>
</dbReference>
<accession>A0A7D7QJH7</accession>
<organism evidence="2 3">
    <name type="scientific">Nostoc edaphicum CCNP1411</name>
    <dbReference type="NCBI Taxonomy" id="1472755"/>
    <lineage>
        <taxon>Bacteria</taxon>
        <taxon>Bacillati</taxon>
        <taxon>Cyanobacteriota</taxon>
        <taxon>Cyanophyceae</taxon>
        <taxon>Nostocales</taxon>
        <taxon>Nostocaceae</taxon>
        <taxon>Nostoc</taxon>
    </lineage>
</organism>
<gene>
    <name evidence="2" type="ORF">HUN01_00285</name>
</gene>
<reference evidence="3" key="1">
    <citation type="submission" date="2020-06" db="EMBL/GenBank/DDBJ databases">
        <title>Nostoc edaphicum CCNP1411 genome.</title>
        <authorList>
            <person name="Fidor A."/>
            <person name="Grabski M."/>
            <person name="Gawor J."/>
            <person name="Gromadka R."/>
            <person name="Wegrzyn G."/>
            <person name="Mazur-Marzec H."/>
        </authorList>
    </citation>
    <scope>NUCLEOTIDE SEQUENCE [LARGE SCALE GENOMIC DNA]</scope>
    <source>
        <strain evidence="3">CCNP1411</strain>
        <plasmid evidence="3">pne_2</plasmid>
    </source>
</reference>
<evidence type="ECO:0000259" key="1">
    <source>
        <dbReference type="Pfam" id="PF09651"/>
    </source>
</evidence>
<evidence type="ECO:0000313" key="3">
    <source>
        <dbReference type="Proteomes" id="UP000514713"/>
    </source>
</evidence>
<dbReference type="AlphaFoldDB" id="A0A7D7QJH7"/>
<proteinExistence type="predicted"/>
<evidence type="ECO:0000313" key="2">
    <source>
        <dbReference type="EMBL" id="QMS86105.1"/>
    </source>
</evidence>
<dbReference type="CDD" id="cd09742">
    <property type="entry name" value="Csm6_III-A"/>
    <property type="match status" value="1"/>
</dbReference>
<geneLocation type="plasmid" evidence="3">
    <name>pne_2</name>
</geneLocation>
<dbReference type="Pfam" id="PF09651">
    <property type="entry name" value="Cas_APE2256"/>
    <property type="match status" value="1"/>
</dbReference>
<dbReference type="Gene3D" id="3.40.50.10770">
    <property type="entry name" value="Hypothetical protein VC1899 like domain (Restriction endonuclease-like)"/>
    <property type="match status" value="1"/>
</dbReference>
<protein>
    <submittedName>
        <fullName evidence="2">Putative CRISPR-associated protein</fullName>
    </submittedName>
</protein>
<dbReference type="InterPro" id="IPR013442">
    <property type="entry name" value="SSO1393-like"/>
</dbReference>
<name>A0A7D7QJH7_9NOSO</name>
<dbReference type="KEGG" id="ned:HUN01_00285"/>
<dbReference type="Proteomes" id="UP000514713">
    <property type="component" value="Plasmid pNe_2"/>
</dbReference>
<dbReference type="EMBL" id="CP054694">
    <property type="protein sequence ID" value="QMS86105.1"/>
    <property type="molecule type" value="Genomic_DNA"/>
</dbReference>
<keyword evidence="2" id="KW-0614">Plasmid</keyword>
<dbReference type="RefSeq" id="WP_181927102.1">
    <property type="nucleotide sequence ID" value="NZ_CP054694.1"/>
</dbReference>
<feature type="domain" description="CRISPR system ring nuclease SSO1393-like" evidence="1">
    <location>
        <begin position="90"/>
        <end position="221"/>
    </location>
</feature>
<sequence>MSKTIPHTLICTVGTSLFKPNLFGLPLPTAENYESWLSKQPEADRQYLSSELIDNLKATVIDNLKLDLEKQNWKNTAEALSKLPGDLRVCGAEINSITDLIKREYCTNNCSLVFCHSATTEGLQIAKILEYYYHIKGHQVDLEEIKDLQDTNPKLFRTKGLRNLAKTISRIVREKGSQFCAINATGGYKAQIAIGVLMGQALGVSVYYKHEQFSEIIAFPPMPIGLDFSLWLEISGWLTALDRPKEMVAQEDVEEDWNETMEALVERVELDGKIYFELSPTGQIFHETFKGRFESDKDAVLPPQLPINQKQQPDLTSHGWGNARNSILNLLQKITDSRPYVRLCRTHYWNPDLSSPTLFRLKGEQIEGIFSNGTWTVKFFVETSANTQGQRAACIADLNSFVSDWL</sequence>